<protein>
    <recommendedName>
        <fullName evidence="3">ESAT-6-like protein</fullName>
    </recommendedName>
</protein>
<proteinExistence type="predicted"/>
<dbReference type="OrthoDB" id="4278078at2"/>
<gene>
    <name evidence="1" type="ORF">GQ466_09780</name>
</gene>
<dbReference type="Pfam" id="PF06013">
    <property type="entry name" value="WXG100"/>
    <property type="match status" value="1"/>
</dbReference>
<sequence>MSETTFVNFGGMKDAQAQFLKAAQQYRSIVEQLDAQVRNHLSEWDGEARAAYQRKADEWRRAADRMQAAANKLSLVIGDSHDIHLGAEKANTAMWT</sequence>
<reference evidence="1 2" key="1">
    <citation type="submission" date="2019-12" db="EMBL/GenBank/DDBJ databases">
        <title>Nocardia macrotermitis sp. nov. and Nocardia aurantia sp. nov., isolated from the gut of the fungus growing-termite Macrotermes natalensis.</title>
        <authorList>
            <person name="Christine B."/>
            <person name="Rene B."/>
        </authorList>
    </citation>
    <scope>NUCLEOTIDE SEQUENCE [LARGE SCALE GENOMIC DNA]</scope>
    <source>
        <strain evidence="1 2">DSM 102126</strain>
    </source>
</reference>
<dbReference type="InterPro" id="IPR036689">
    <property type="entry name" value="ESAT-6-like_sf"/>
</dbReference>
<dbReference type="Proteomes" id="UP000431901">
    <property type="component" value="Unassembled WGS sequence"/>
</dbReference>
<dbReference type="EMBL" id="WUTW01000002">
    <property type="protein sequence ID" value="MXQ64326.1"/>
    <property type="molecule type" value="Genomic_DNA"/>
</dbReference>
<comment type="caution">
    <text evidence="1">The sequence shown here is derived from an EMBL/GenBank/DDBJ whole genome shotgun (WGS) entry which is preliminary data.</text>
</comment>
<dbReference type="Gene3D" id="1.10.287.1060">
    <property type="entry name" value="ESAT-6-like"/>
    <property type="match status" value="1"/>
</dbReference>
<dbReference type="AlphaFoldDB" id="A0A6I4W7Z2"/>
<accession>A0A6I4W7Z2</accession>
<evidence type="ECO:0000313" key="1">
    <source>
        <dbReference type="EMBL" id="MXQ64326.1"/>
    </source>
</evidence>
<evidence type="ECO:0000313" key="2">
    <source>
        <dbReference type="Proteomes" id="UP000431901"/>
    </source>
</evidence>
<keyword evidence="2" id="KW-1185">Reference proteome</keyword>
<name>A0A6I4W7Z2_9ACTN</name>
<dbReference type="SUPFAM" id="SSF140453">
    <property type="entry name" value="EsxAB dimer-like"/>
    <property type="match status" value="1"/>
</dbReference>
<evidence type="ECO:0008006" key="3">
    <source>
        <dbReference type="Google" id="ProtNLM"/>
    </source>
</evidence>
<dbReference type="InterPro" id="IPR010310">
    <property type="entry name" value="T7SS_ESAT-6-like"/>
</dbReference>
<dbReference type="RefSeq" id="WP_161102573.1">
    <property type="nucleotide sequence ID" value="NZ_JBHLYI010000013.1"/>
</dbReference>
<organism evidence="1 2">
    <name type="scientific">Actinomadura rayongensis</name>
    <dbReference type="NCBI Taxonomy" id="1429076"/>
    <lineage>
        <taxon>Bacteria</taxon>
        <taxon>Bacillati</taxon>
        <taxon>Actinomycetota</taxon>
        <taxon>Actinomycetes</taxon>
        <taxon>Streptosporangiales</taxon>
        <taxon>Thermomonosporaceae</taxon>
        <taxon>Actinomadura</taxon>
    </lineage>
</organism>